<reference evidence="1 2" key="1">
    <citation type="submission" date="2019-07" db="EMBL/GenBank/DDBJ databases">
        <title>Complete Genome Sequence of Leptotrichia wadei Strain JMUB3936.</title>
        <authorList>
            <person name="Watanabe S."/>
            <person name="Cui L."/>
        </authorList>
    </citation>
    <scope>NUCLEOTIDE SEQUENCE [LARGE SCALE GENOMIC DNA]</scope>
    <source>
        <strain evidence="1 2">JMUB3936</strain>
    </source>
</reference>
<organism evidence="1 2">
    <name type="scientific">Leptotrichia wadei</name>
    <dbReference type="NCBI Taxonomy" id="157687"/>
    <lineage>
        <taxon>Bacteria</taxon>
        <taxon>Fusobacteriati</taxon>
        <taxon>Fusobacteriota</taxon>
        <taxon>Fusobacteriia</taxon>
        <taxon>Fusobacteriales</taxon>
        <taxon>Leptotrichiaceae</taxon>
        <taxon>Leptotrichia</taxon>
    </lineage>
</organism>
<dbReference type="AlphaFoldDB" id="A0A510KVL4"/>
<evidence type="ECO:0000313" key="1">
    <source>
        <dbReference type="EMBL" id="BBM55639.1"/>
    </source>
</evidence>
<proteinExistence type="predicted"/>
<protein>
    <submittedName>
        <fullName evidence="1">Uncharacterized protein</fullName>
    </submittedName>
</protein>
<evidence type="ECO:0000313" key="2">
    <source>
        <dbReference type="Proteomes" id="UP000321944"/>
    </source>
</evidence>
<gene>
    <name evidence="1" type="ORF">JMUB3936_1938</name>
</gene>
<dbReference type="EMBL" id="AP019841">
    <property type="protein sequence ID" value="BBM55639.1"/>
    <property type="molecule type" value="Genomic_DNA"/>
</dbReference>
<name>A0A510KVL4_9FUSO</name>
<accession>A0A510KVL4</accession>
<sequence length="52" mass="5752">MVVKQSPNSVNRMEVGKMRFNFVVLFLLLTAIASAIPLNEVSGIKKLSNCNE</sequence>
<dbReference type="Proteomes" id="UP000321944">
    <property type="component" value="Chromosome"/>
</dbReference>